<evidence type="ECO:0000313" key="5">
    <source>
        <dbReference type="Proteomes" id="UP001189429"/>
    </source>
</evidence>
<evidence type="ECO:0000259" key="3">
    <source>
        <dbReference type="PROSITE" id="PS51718"/>
    </source>
</evidence>
<organism evidence="4 5">
    <name type="scientific">Prorocentrum cordatum</name>
    <dbReference type="NCBI Taxonomy" id="2364126"/>
    <lineage>
        <taxon>Eukaryota</taxon>
        <taxon>Sar</taxon>
        <taxon>Alveolata</taxon>
        <taxon>Dinophyceae</taxon>
        <taxon>Prorocentrales</taxon>
        <taxon>Prorocentraceae</taxon>
        <taxon>Prorocentrum</taxon>
    </lineage>
</organism>
<dbReference type="SUPFAM" id="SSF52540">
    <property type="entry name" value="P-loop containing nucleoside triphosphate hydrolases"/>
    <property type="match status" value="1"/>
</dbReference>
<dbReference type="EMBL" id="CAUYUJ010003762">
    <property type="protein sequence ID" value="CAK0806663.1"/>
    <property type="molecule type" value="Genomic_DNA"/>
</dbReference>
<protein>
    <recommendedName>
        <fullName evidence="3">Dynamin-type G domain-containing protein</fullName>
    </recommendedName>
</protein>
<dbReference type="InterPro" id="IPR030381">
    <property type="entry name" value="G_DYNAMIN_dom"/>
</dbReference>
<dbReference type="InterPro" id="IPR045063">
    <property type="entry name" value="Dynamin_N"/>
</dbReference>
<name>A0ABN9QNR7_9DINO</name>
<sequence>DPESDWATKRRLACHRFQTELPGSCVLSFPSPVQLLIVSQAEVPMRAPACCRSVHAVSPVGPAPSGFTRRCVSGHSQTARHLPTRPAASARSCRKSSASECPPFLPPPRPPCPSVFPSPACWAIRFSVPPFRSIAGADTPCLAADETKCSVQWHRRCDLHSLFPPPRERAGCGSQAFVSVTEGLQRIYRDKLLPVEKETDFHFFYSPELTDADFASRPMVLLIGQYSTGKSTFIRHLLGRDYPGLRIGPEPTTDKFVAVVHGDNDQVIPGNALVVDKSMPFTQLGHFGNAFLSRFECAKLNSPVLEGISLIDS</sequence>
<dbReference type="Pfam" id="PF00350">
    <property type="entry name" value="Dynamin_N"/>
    <property type="match status" value="1"/>
</dbReference>
<dbReference type="Gene3D" id="1.10.268.20">
    <property type="match status" value="1"/>
</dbReference>
<keyword evidence="2" id="KW-0472">Membrane</keyword>
<keyword evidence="5" id="KW-1185">Reference proteome</keyword>
<evidence type="ECO:0000313" key="4">
    <source>
        <dbReference type="EMBL" id="CAK0806663.1"/>
    </source>
</evidence>
<dbReference type="Proteomes" id="UP001189429">
    <property type="component" value="Unassembled WGS sequence"/>
</dbReference>
<evidence type="ECO:0000256" key="1">
    <source>
        <dbReference type="ARBA" id="ARBA00004184"/>
    </source>
</evidence>
<feature type="domain" description="Dynamin-type G" evidence="3">
    <location>
        <begin position="214"/>
        <end position="313"/>
    </location>
</feature>
<evidence type="ECO:0000256" key="2">
    <source>
        <dbReference type="ARBA" id="ARBA00023136"/>
    </source>
</evidence>
<dbReference type="Gene3D" id="3.40.50.300">
    <property type="entry name" value="P-loop containing nucleotide triphosphate hydrolases"/>
    <property type="match status" value="1"/>
</dbReference>
<feature type="non-terminal residue" evidence="4">
    <location>
        <position position="313"/>
    </location>
</feature>
<dbReference type="Pfam" id="PF16880">
    <property type="entry name" value="EHD_N"/>
    <property type="match status" value="1"/>
</dbReference>
<reference evidence="4" key="1">
    <citation type="submission" date="2023-10" db="EMBL/GenBank/DDBJ databases">
        <authorList>
            <person name="Chen Y."/>
            <person name="Shah S."/>
            <person name="Dougan E. K."/>
            <person name="Thang M."/>
            <person name="Chan C."/>
        </authorList>
    </citation>
    <scope>NUCLEOTIDE SEQUENCE [LARGE SCALE GENOMIC DNA]</scope>
</reference>
<dbReference type="InterPro" id="IPR031692">
    <property type="entry name" value="EHD_N"/>
</dbReference>
<feature type="non-terminal residue" evidence="4">
    <location>
        <position position="1"/>
    </location>
</feature>
<accession>A0ABN9QNR7</accession>
<dbReference type="PROSITE" id="PS51718">
    <property type="entry name" value="G_DYNAMIN_2"/>
    <property type="match status" value="1"/>
</dbReference>
<proteinExistence type="predicted"/>
<dbReference type="InterPro" id="IPR027417">
    <property type="entry name" value="P-loop_NTPase"/>
</dbReference>
<comment type="caution">
    <text evidence="4">The sequence shown here is derived from an EMBL/GenBank/DDBJ whole genome shotgun (WGS) entry which is preliminary data.</text>
</comment>
<comment type="subcellular location">
    <subcellularLocation>
        <location evidence="1">Endomembrane system</location>
        <topology evidence="1">Peripheral membrane protein</topology>
    </subcellularLocation>
</comment>
<gene>
    <name evidence="4" type="ORF">PCOR1329_LOCUS12809</name>
</gene>